<feature type="domain" description="DUF427" evidence="1">
    <location>
        <begin position="142"/>
        <end position="233"/>
    </location>
</feature>
<reference evidence="2" key="1">
    <citation type="submission" date="2021-03" db="EMBL/GenBank/DDBJ databases">
        <title>Streptomyces poriferae sp. nov., a novel marine sponge-derived Actinobacteria species with anti-MRSA activity.</title>
        <authorList>
            <person name="Sandoval-Powers M."/>
            <person name="Kralova S."/>
            <person name="Nguyen G.-S."/>
            <person name="Fawwal D."/>
            <person name="Degnes K."/>
            <person name="Klinkenberg G."/>
            <person name="Sletta H."/>
            <person name="Wentzel A."/>
            <person name="Liles M.R."/>
        </authorList>
    </citation>
    <scope>NUCLEOTIDE SEQUENCE</scope>
    <source>
        <strain evidence="2">DSM 41794</strain>
    </source>
</reference>
<dbReference type="PANTHER" id="PTHR34310:SF9">
    <property type="entry name" value="BLR5716 PROTEIN"/>
    <property type="match status" value="1"/>
</dbReference>
<evidence type="ECO:0000259" key="1">
    <source>
        <dbReference type="Pfam" id="PF04248"/>
    </source>
</evidence>
<sequence length="248" mass="26841">MLNPEALTWQPGERRIRGTRGVHTVVDSSRPLLVHEQGVPYATYAFPDSDVRTDALEPAAAPPAGGPHAGATVFYDLRLDGEVVANAAWRYPAEGLAGHIAFEWLRFPGTVLDHWYEQEEGAGGQPPDSLHLIEAVRSSRHVRVEIEGRVVAESDRPVAVFETGLPVRYYLPPEDVDLACFVPSGTEVDCLYKGTASHLSYRGAGGAELPDAAWSYKDPLPAVRAVTGLLSFDVRCADLTVDGRRAGA</sequence>
<dbReference type="Gene3D" id="2.170.150.40">
    <property type="entry name" value="Domain of unknown function (DUF427)"/>
    <property type="match status" value="2"/>
</dbReference>
<dbReference type="InterPro" id="IPR007361">
    <property type="entry name" value="DUF427"/>
</dbReference>
<organism evidence="2 3">
    <name type="scientific">Streptomyces beijiangensis</name>
    <dbReference type="NCBI Taxonomy" id="163361"/>
    <lineage>
        <taxon>Bacteria</taxon>
        <taxon>Bacillati</taxon>
        <taxon>Actinomycetota</taxon>
        <taxon>Actinomycetes</taxon>
        <taxon>Kitasatosporales</taxon>
        <taxon>Streptomycetaceae</taxon>
        <taxon>Streptomyces</taxon>
    </lineage>
</organism>
<dbReference type="AlphaFoldDB" id="A0A939JLX9"/>
<proteinExistence type="predicted"/>
<name>A0A939JLX9_9ACTN</name>
<keyword evidence="3" id="KW-1185">Reference proteome</keyword>
<dbReference type="PANTHER" id="PTHR34310">
    <property type="entry name" value="DUF427 DOMAIN PROTEIN (AFU_ORTHOLOGUE AFUA_3G02220)"/>
    <property type="match status" value="1"/>
</dbReference>
<protein>
    <submittedName>
        <fullName evidence="2">DUF427 domain-containing protein</fullName>
    </submittedName>
</protein>
<accession>A0A939JLX9</accession>
<feature type="domain" description="DUF427" evidence="1">
    <location>
        <begin position="23"/>
        <end position="102"/>
    </location>
</feature>
<dbReference type="InterPro" id="IPR038694">
    <property type="entry name" value="DUF427_sf"/>
</dbReference>
<dbReference type="EMBL" id="JAFLRJ010000369">
    <property type="protein sequence ID" value="MBO0516199.1"/>
    <property type="molecule type" value="Genomic_DNA"/>
</dbReference>
<dbReference type="RefSeq" id="WP_206967727.1">
    <property type="nucleotide sequence ID" value="NZ_BAAAJJ010000014.1"/>
</dbReference>
<evidence type="ECO:0000313" key="2">
    <source>
        <dbReference type="EMBL" id="MBO0516199.1"/>
    </source>
</evidence>
<gene>
    <name evidence="2" type="ORF">J0695_31160</name>
</gene>
<evidence type="ECO:0000313" key="3">
    <source>
        <dbReference type="Proteomes" id="UP000664167"/>
    </source>
</evidence>
<dbReference type="Proteomes" id="UP000664167">
    <property type="component" value="Unassembled WGS sequence"/>
</dbReference>
<comment type="caution">
    <text evidence="2">The sequence shown here is derived from an EMBL/GenBank/DDBJ whole genome shotgun (WGS) entry which is preliminary data.</text>
</comment>
<dbReference type="Pfam" id="PF04248">
    <property type="entry name" value="NTP_transf_9"/>
    <property type="match status" value="2"/>
</dbReference>